<organism evidence="1">
    <name type="scientific">marine sediment metagenome</name>
    <dbReference type="NCBI Taxonomy" id="412755"/>
    <lineage>
        <taxon>unclassified sequences</taxon>
        <taxon>metagenomes</taxon>
        <taxon>ecological metagenomes</taxon>
    </lineage>
</organism>
<accession>A0A0F8ZXD2</accession>
<feature type="non-terminal residue" evidence="1">
    <location>
        <position position="25"/>
    </location>
</feature>
<name>A0A0F8ZXD2_9ZZZZ</name>
<reference evidence="1" key="1">
    <citation type="journal article" date="2015" name="Nature">
        <title>Complex archaea that bridge the gap between prokaryotes and eukaryotes.</title>
        <authorList>
            <person name="Spang A."/>
            <person name="Saw J.H."/>
            <person name="Jorgensen S.L."/>
            <person name="Zaremba-Niedzwiedzka K."/>
            <person name="Martijn J."/>
            <person name="Lind A.E."/>
            <person name="van Eijk R."/>
            <person name="Schleper C."/>
            <person name="Guy L."/>
            <person name="Ettema T.J."/>
        </authorList>
    </citation>
    <scope>NUCLEOTIDE SEQUENCE</scope>
</reference>
<gene>
    <name evidence="1" type="ORF">LCGC14_2917290</name>
</gene>
<evidence type="ECO:0000313" key="1">
    <source>
        <dbReference type="EMBL" id="KKK71104.1"/>
    </source>
</evidence>
<comment type="caution">
    <text evidence="1">The sequence shown here is derived from an EMBL/GenBank/DDBJ whole genome shotgun (WGS) entry which is preliminary data.</text>
</comment>
<protein>
    <submittedName>
        <fullName evidence="1">Uncharacterized protein</fullName>
    </submittedName>
</protein>
<dbReference type="AlphaFoldDB" id="A0A0F8ZXD2"/>
<proteinExistence type="predicted"/>
<sequence length="25" mass="2743">MRMVNSKTSRWFLATGLLLGLAGYG</sequence>
<dbReference type="EMBL" id="LAZR01057886">
    <property type="protein sequence ID" value="KKK71104.1"/>
    <property type="molecule type" value="Genomic_DNA"/>
</dbReference>